<feature type="signal peptide" evidence="2">
    <location>
        <begin position="1"/>
        <end position="22"/>
    </location>
</feature>
<name>A6HAM4_RAT</name>
<evidence type="ECO:0000256" key="1">
    <source>
        <dbReference type="SAM" id="MobiDB-lite"/>
    </source>
</evidence>
<evidence type="ECO:0000256" key="2">
    <source>
        <dbReference type="SAM" id="SignalP"/>
    </source>
</evidence>
<organism evidence="3 4">
    <name type="scientific">Rattus norvegicus</name>
    <name type="common">Rat</name>
    <dbReference type="NCBI Taxonomy" id="10116"/>
    <lineage>
        <taxon>Eukaryota</taxon>
        <taxon>Metazoa</taxon>
        <taxon>Chordata</taxon>
        <taxon>Craniata</taxon>
        <taxon>Vertebrata</taxon>
        <taxon>Euteleostomi</taxon>
        <taxon>Mammalia</taxon>
        <taxon>Eutheria</taxon>
        <taxon>Euarchontoglires</taxon>
        <taxon>Glires</taxon>
        <taxon>Rodentia</taxon>
        <taxon>Myomorpha</taxon>
        <taxon>Muroidea</taxon>
        <taxon>Muridae</taxon>
        <taxon>Murinae</taxon>
        <taxon>Rattus</taxon>
    </lineage>
</organism>
<feature type="region of interest" description="Disordered" evidence="1">
    <location>
        <begin position="27"/>
        <end position="58"/>
    </location>
</feature>
<dbReference type="RGD" id="3648">
    <property type="gene designation" value="Sdc1"/>
</dbReference>
<feature type="compositionally biased region" description="Acidic residues" evidence="1">
    <location>
        <begin position="32"/>
        <end position="42"/>
    </location>
</feature>
<evidence type="ECO:0000313" key="4">
    <source>
        <dbReference type="Proteomes" id="UP000234681"/>
    </source>
</evidence>
<gene>
    <name evidence="3 5" type="primary">Sdc1</name>
    <name evidence="3" type="ORF">rCG_61713</name>
</gene>
<evidence type="ECO:0000313" key="5">
    <source>
        <dbReference type="RGD" id="3648"/>
    </source>
</evidence>
<protein>
    <submittedName>
        <fullName evidence="3">Syndecan 1, isoform CRA_c</fullName>
    </submittedName>
</protein>
<dbReference type="Proteomes" id="UP000234681">
    <property type="component" value="Chromosome 6"/>
</dbReference>
<sequence>MRRAALWLWLCALALRLQPALPQIVTANVPPEDQDGSGDDSDNFSGSGTGALPDMTLSRQTPSTWKDVWLLTATPTALFPGWSQKCFPKSESLLLLAKRYLIQWVLYSRFCRCNKL</sequence>
<evidence type="ECO:0000313" key="3">
    <source>
        <dbReference type="EMBL" id="EDM03081.1"/>
    </source>
</evidence>
<keyword evidence="2" id="KW-0732">Signal</keyword>
<dbReference type="AlphaFoldDB" id="A6HAM4"/>
<reference evidence="4" key="1">
    <citation type="submission" date="2005-09" db="EMBL/GenBank/DDBJ databases">
        <authorList>
            <person name="Mural R.J."/>
            <person name="Li P.W."/>
            <person name="Adams M.D."/>
            <person name="Amanatides P.G."/>
            <person name="Baden-Tillson H."/>
            <person name="Barnstead M."/>
            <person name="Chin S.H."/>
            <person name="Dew I."/>
            <person name="Evans C.A."/>
            <person name="Ferriera S."/>
            <person name="Flanigan M."/>
            <person name="Fosler C."/>
            <person name="Glodek A."/>
            <person name="Gu Z."/>
            <person name="Holt R.A."/>
            <person name="Jennings D."/>
            <person name="Kraft C.L."/>
            <person name="Lu F."/>
            <person name="Nguyen T."/>
            <person name="Nusskern D.R."/>
            <person name="Pfannkoch C.M."/>
            <person name="Sitter C."/>
            <person name="Sutton G.G."/>
            <person name="Venter J.C."/>
            <person name="Wang Z."/>
            <person name="Woodage T."/>
            <person name="Zheng X.H."/>
            <person name="Zhong F."/>
        </authorList>
    </citation>
    <scope>NUCLEOTIDE SEQUENCE [LARGE SCALE GENOMIC DNA]</scope>
    <source>
        <strain>BN</strain>
        <strain evidence="4">Sprague-Dawley</strain>
    </source>
</reference>
<feature type="chain" id="PRO_5039922532" evidence="2">
    <location>
        <begin position="23"/>
        <end position="116"/>
    </location>
</feature>
<dbReference type="EMBL" id="CH473947">
    <property type="protein sequence ID" value="EDM03081.1"/>
    <property type="molecule type" value="Genomic_DNA"/>
</dbReference>
<proteinExistence type="predicted"/>
<accession>A6HAM4</accession>